<dbReference type="GO" id="GO:0008236">
    <property type="term" value="F:serine-type peptidase activity"/>
    <property type="evidence" value="ECO:0007669"/>
    <property type="project" value="InterPro"/>
</dbReference>
<dbReference type="InterPro" id="IPR029045">
    <property type="entry name" value="ClpP/crotonase-like_dom_sf"/>
</dbReference>
<dbReference type="Proteomes" id="UP000031443">
    <property type="component" value="Unassembled WGS sequence"/>
</dbReference>
<proteinExistence type="inferred from homology"/>
<evidence type="ECO:0000256" key="13">
    <source>
        <dbReference type="ARBA" id="ARBA00069018"/>
    </source>
</evidence>
<dbReference type="STRING" id="8469.M7AP62"/>
<dbReference type="FunFam" id="3.90.226.10:FF:000031">
    <property type="entry name" value="Interphotoreceptor retinoid binding protein"/>
    <property type="match status" value="1"/>
</dbReference>
<dbReference type="PANTHER" id="PTHR11261:SF3">
    <property type="entry name" value="RETINOL-BINDING PROTEIN 3"/>
    <property type="match status" value="1"/>
</dbReference>
<dbReference type="Gene3D" id="2.10.90.10">
    <property type="entry name" value="Cystine-knot cytokines"/>
    <property type="match status" value="1"/>
</dbReference>
<dbReference type="GO" id="GO:0030858">
    <property type="term" value="P:positive regulation of epithelial cell differentiation"/>
    <property type="evidence" value="ECO:0007669"/>
    <property type="project" value="UniProtKB-ARBA"/>
</dbReference>
<evidence type="ECO:0000256" key="7">
    <source>
        <dbReference type="ARBA" id="ARBA00022685"/>
    </source>
</evidence>
<accession>M7AP62</accession>
<evidence type="ECO:0000256" key="1">
    <source>
        <dbReference type="ARBA" id="ARBA00004593"/>
    </source>
</evidence>
<dbReference type="FunFam" id="2.60.120.970:FF:000014">
    <property type="entry name" value="growth/differentiation factor 2"/>
    <property type="match status" value="1"/>
</dbReference>
<evidence type="ECO:0000259" key="18">
    <source>
        <dbReference type="PROSITE" id="PS51362"/>
    </source>
</evidence>
<dbReference type="InterPro" id="IPR001839">
    <property type="entry name" value="TGF-b_C"/>
</dbReference>
<evidence type="ECO:0000256" key="4">
    <source>
        <dbReference type="ARBA" id="ARBA00022514"/>
    </source>
</evidence>
<evidence type="ECO:0000256" key="9">
    <source>
        <dbReference type="ARBA" id="ARBA00022737"/>
    </source>
</evidence>
<keyword evidence="10 16" id="KW-0339">Growth factor</keyword>
<dbReference type="Pfam" id="PF00688">
    <property type="entry name" value="TGFb_propeptide"/>
    <property type="match status" value="1"/>
</dbReference>
<dbReference type="InterPro" id="IPR001111">
    <property type="entry name" value="TGF-b_propeptide"/>
</dbReference>
<dbReference type="Pfam" id="PF00019">
    <property type="entry name" value="TGF_beta"/>
    <property type="match status" value="1"/>
</dbReference>
<dbReference type="Gene3D" id="3.90.226.10">
    <property type="entry name" value="2-enoyl-CoA Hydratase, Chain A, domain 1"/>
    <property type="match status" value="4"/>
</dbReference>
<evidence type="ECO:0000256" key="14">
    <source>
        <dbReference type="ARBA" id="ARBA00079306"/>
    </source>
</evidence>
<dbReference type="GO" id="GO:0090658">
    <property type="term" value="C:cone matrix sheath"/>
    <property type="evidence" value="ECO:0007669"/>
    <property type="project" value="TreeGrafter"/>
</dbReference>
<dbReference type="PROSITE" id="PS00250">
    <property type="entry name" value="TGF_BETA_1"/>
    <property type="match status" value="1"/>
</dbReference>
<reference evidence="20" key="1">
    <citation type="journal article" date="2013" name="Nat. Genet.">
        <title>The draft genomes of soft-shell turtle and green sea turtle yield insights into the development and evolution of the turtle-specific body plan.</title>
        <authorList>
            <person name="Wang Z."/>
            <person name="Pascual-Anaya J."/>
            <person name="Zadissa A."/>
            <person name="Li W."/>
            <person name="Niimura Y."/>
            <person name="Huang Z."/>
            <person name="Li C."/>
            <person name="White S."/>
            <person name="Xiong Z."/>
            <person name="Fang D."/>
            <person name="Wang B."/>
            <person name="Ming Y."/>
            <person name="Chen Y."/>
            <person name="Zheng Y."/>
            <person name="Kuraku S."/>
            <person name="Pignatelli M."/>
            <person name="Herrero J."/>
            <person name="Beal K."/>
            <person name="Nozawa M."/>
            <person name="Li Q."/>
            <person name="Wang J."/>
            <person name="Zhang H."/>
            <person name="Yu L."/>
            <person name="Shigenobu S."/>
            <person name="Wang J."/>
            <person name="Liu J."/>
            <person name="Flicek P."/>
            <person name="Searle S."/>
            <person name="Wang J."/>
            <person name="Kuratani S."/>
            <person name="Yin Y."/>
            <person name="Aken B."/>
            <person name="Zhang G."/>
            <person name="Irie N."/>
        </authorList>
    </citation>
    <scope>NUCLEOTIDE SEQUENCE [LARGE SCALE GENOMIC DNA]</scope>
</reference>
<evidence type="ECO:0000313" key="20">
    <source>
        <dbReference type="Proteomes" id="UP000031443"/>
    </source>
</evidence>
<evidence type="ECO:0000256" key="12">
    <source>
        <dbReference type="ARBA" id="ARBA00023180"/>
    </source>
</evidence>
<dbReference type="GO" id="GO:0019841">
    <property type="term" value="F:retinol binding"/>
    <property type="evidence" value="ECO:0007669"/>
    <property type="project" value="TreeGrafter"/>
</dbReference>
<dbReference type="InterPro" id="IPR029034">
    <property type="entry name" value="Cystine-knot_cytokine"/>
</dbReference>
<evidence type="ECO:0000256" key="8">
    <source>
        <dbReference type="ARBA" id="ARBA00022729"/>
    </source>
</evidence>
<dbReference type="SMART" id="SM00204">
    <property type="entry name" value="TGFB"/>
    <property type="match status" value="1"/>
</dbReference>
<keyword evidence="4" id="KW-0202">Cytokine</keyword>
<dbReference type="Gene3D" id="3.30.750.44">
    <property type="match status" value="4"/>
</dbReference>
<dbReference type="Gene3D" id="2.60.120.970">
    <property type="match status" value="1"/>
</dbReference>
<evidence type="ECO:0000256" key="16">
    <source>
        <dbReference type="RuleBase" id="RU000354"/>
    </source>
</evidence>
<dbReference type="CDD" id="cd19400">
    <property type="entry name" value="TGF_beta_BMP9"/>
    <property type="match status" value="1"/>
</dbReference>
<feature type="compositionally biased region" description="Polar residues" evidence="17">
    <location>
        <begin position="301"/>
        <end position="320"/>
    </location>
</feature>
<dbReference type="GO" id="GO:0090100">
    <property type="term" value="P:positive regulation of transmembrane receptor protein serine/threonine kinase signaling pathway"/>
    <property type="evidence" value="ECO:0007669"/>
    <property type="project" value="UniProtKB-ARBA"/>
</dbReference>
<comment type="subcellular location">
    <subcellularLocation>
        <location evidence="1">Secreted</location>
        <location evidence="1">Extracellular space</location>
        <location evidence="1">Extracellular matrix</location>
        <location evidence="1">Interphotoreceptor matrix</location>
    </subcellularLocation>
</comment>
<keyword evidence="11" id="KW-1015">Disulfide bond</keyword>
<dbReference type="EMBL" id="KB574221">
    <property type="protein sequence ID" value="EMP27046.1"/>
    <property type="molecule type" value="Genomic_DNA"/>
</dbReference>
<evidence type="ECO:0000256" key="15">
    <source>
        <dbReference type="ARBA" id="ARBA00080101"/>
    </source>
</evidence>
<evidence type="ECO:0000256" key="17">
    <source>
        <dbReference type="SAM" id="MobiDB-lite"/>
    </source>
</evidence>
<dbReference type="Pfam" id="PF11918">
    <property type="entry name" value="Peptidase_S41_N"/>
    <property type="match status" value="4"/>
</dbReference>
<dbReference type="GO" id="GO:0010628">
    <property type="term" value="P:positive regulation of gene expression"/>
    <property type="evidence" value="ECO:0007669"/>
    <property type="project" value="UniProtKB-ARBA"/>
</dbReference>
<dbReference type="GO" id="GO:0005125">
    <property type="term" value="F:cytokine activity"/>
    <property type="evidence" value="ECO:0007669"/>
    <property type="project" value="UniProtKB-KW"/>
</dbReference>
<dbReference type="GO" id="GO:0045766">
    <property type="term" value="P:positive regulation of angiogenesis"/>
    <property type="evidence" value="ECO:0007669"/>
    <property type="project" value="UniProtKB-ARBA"/>
</dbReference>
<keyword evidence="9" id="KW-0677">Repeat</keyword>
<keyword evidence="7" id="KW-0165">Cleavage on pair of basic residues</keyword>
<keyword evidence="5" id="KW-0964">Secreted</keyword>
<evidence type="ECO:0000256" key="2">
    <source>
        <dbReference type="ARBA" id="ARBA00006656"/>
    </source>
</evidence>
<dbReference type="GO" id="GO:0008083">
    <property type="term" value="F:growth factor activity"/>
    <property type="evidence" value="ECO:0007669"/>
    <property type="project" value="UniProtKB-KW"/>
</dbReference>
<comment type="similarity">
    <text evidence="3">Belongs to the peptidase S41A family.</text>
</comment>
<name>M7AP62_CHEMY</name>
<dbReference type="SMART" id="SM00245">
    <property type="entry name" value="TSPc"/>
    <property type="match status" value="4"/>
</dbReference>
<dbReference type="Pfam" id="PF03572">
    <property type="entry name" value="Peptidase_S41"/>
    <property type="match status" value="4"/>
</dbReference>
<evidence type="ECO:0000256" key="6">
    <source>
        <dbReference type="ARBA" id="ARBA00022530"/>
    </source>
</evidence>
<dbReference type="InterPro" id="IPR017948">
    <property type="entry name" value="TGFb_CS"/>
</dbReference>
<protein>
    <recommendedName>
        <fullName evidence="13">Retinol-binding protein 3</fullName>
    </recommendedName>
    <alternativeName>
        <fullName evidence="14">Interphotoreceptor retinoid-binding protein</fullName>
    </alternativeName>
    <alternativeName>
        <fullName evidence="15">Interstitial retinol-binding protein</fullName>
    </alternativeName>
</protein>
<organism evidence="19 20">
    <name type="scientific">Chelonia mydas</name>
    <name type="common">Green sea-turtle</name>
    <name type="synonym">Chelonia agassizi</name>
    <dbReference type="NCBI Taxonomy" id="8469"/>
    <lineage>
        <taxon>Eukaryota</taxon>
        <taxon>Metazoa</taxon>
        <taxon>Chordata</taxon>
        <taxon>Craniata</taxon>
        <taxon>Vertebrata</taxon>
        <taxon>Euteleostomi</taxon>
        <taxon>Archelosauria</taxon>
        <taxon>Testudinata</taxon>
        <taxon>Testudines</taxon>
        <taxon>Cryptodira</taxon>
        <taxon>Durocryptodira</taxon>
        <taxon>Americhelydia</taxon>
        <taxon>Chelonioidea</taxon>
        <taxon>Cheloniidae</taxon>
        <taxon>Chelonia</taxon>
    </lineage>
</organism>
<feature type="region of interest" description="Disordered" evidence="17">
    <location>
        <begin position="284"/>
        <end position="321"/>
    </location>
</feature>
<dbReference type="GO" id="GO:0006508">
    <property type="term" value="P:proteolysis"/>
    <property type="evidence" value="ECO:0007669"/>
    <property type="project" value="InterPro"/>
</dbReference>
<dbReference type="GO" id="GO:0001569">
    <property type="term" value="P:branching involved in blood vessel morphogenesis"/>
    <property type="evidence" value="ECO:0007669"/>
    <property type="project" value="UniProtKB-ARBA"/>
</dbReference>
<evidence type="ECO:0000256" key="10">
    <source>
        <dbReference type="ARBA" id="ARBA00023030"/>
    </source>
</evidence>
<comment type="similarity">
    <text evidence="2 16">Belongs to the TGF-beta family.</text>
</comment>
<evidence type="ECO:0000313" key="19">
    <source>
        <dbReference type="EMBL" id="EMP27046.1"/>
    </source>
</evidence>
<keyword evidence="6" id="KW-0272">Extracellular matrix</keyword>
<dbReference type="CDD" id="cd07563">
    <property type="entry name" value="Peptidase_S41_IRBP"/>
    <property type="match status" value="4"/>
</dbReference>
<evidence type="ECO:0000256" key="11">
    <source>
        <dbReference type="ARBA" id="ARBA00023157"/>
    </source>
</evidence>
<dbReference type="FunFam" id="2.10.90.10:FF:000001">
    <property type="entry name" value="Bone morphogenetic protein 4"/>
    <property type="match status" value="1"/>
</dbReference>
<dbReference type="GO" id="GO:0005615">
    <property type="term" value="C:extracellular space"/>
    <property type="evidence" value="ECO:0007669"/>
    <property type="project" value="UniProtKB-KW"/>
</dbReference>
<dbReference type="MEROPS" id="S41.953"/>
<dbReference type="GO" id="GO:0001938">
    <property type="term" value="P:positive regulation of endothelial cell proliferation"/>
    <property type="evidence" value="ECO:0007669"/>
    <property type="project" value="UniProtKB-ARBA"/>
</dbReference>
<keyword evidence="8" id="KW-0732">Signal</keyword>
<evidence type="ECO:0000256" key="5">
    <source>
        <dbReference type="ARBA" id="ARBA00022525"/>
    </source>
</evidence>
<dbReference type="SUPFAM" id="SSF57501">
    <property type="entry name" value="Cystine-knot cytokines"/>
    <property type="match status" value="1"/>
</dbReference>
<sequence>MAALSVFNIITCLARGKPLEAWGKLSAMENSDKSFGDPGEVEGETHFNFKTFLENMKADFLRSLNLSGVPSQERSREEPPQFMIDLYNRYAKDKSSIPASNIVRSFSTEDVVSLASPEENPFQKHILLFNVSIPRHEDVTRAELRIHISCNRDIGPLSRQEGNMVIYDVLDGDLWENPEGTNSFLASQDIQECGWEMFEVSSAVKRWVRADKSKTKNKLEVVVERKTLGDFACGKLDISVMPDTKNLPLLIVFSNDRSNGTKETRVELREMIVHEQESVLKKLAKNSTLPEEEEEAEEKSLSVTGLHQPSSRSKRSTGTNHCRRTSLRVNFKDIGWDSWIIAPKDYDAFECKGGCFFPLTDNVTPTKHAIVQTLVHLKNPKKAAKACCVPTKLDSISILYTDDAGVPTLKYNYEGMKVAESLVFCNVCTEEIFQPNLVLDMAKVLLDNYCFPENLVGMQDAIEQAIKSGEILDISDPKLLANVLTAGVQGALNDPRLVISYEPLVPVAPKQEDEASFTQEQLLDLIQHVVKYEQLGGNVGYLRIDHIIGQDVVQKIGAFLVDKVWKTLMGTSALVLDLRYNTGGQVSGIPFIISYLYEAGKVLHVDTVYNRPSNTTTEIWTLPQVLGERYGKDKDVVVLISRHTTGVAEDVAYILKHMHRAIIVGERTAGGSLDIQKLRIGASHFYMTVPVSRSVSPLSGGGQSWEVTGVPPCVASQMEQALEKALAILSVRRAVPGMISRLMGILQDYYTLAERVPALLQHLSAFDYSSVQSAEDLATKLNAELQAVSEDPRLLLRVTMPGEAATSPMEEETPVAADLPDNEELQRALVDTVFQVSVLPGKVGYMRFDEFADASVLAKLGPYIVHKVWEPLQATENLIVDLRYNPGGPSSGAVPLLLSYFQDPTTGPVHLFTTYDRRTNHTQEHNSWTGLLGQPYGAQRGIYLLTSHRTATAAEEFAYLMQSLGRATLIGEITAGSLSHTRTFPLLQPEEDITQGLSITVPVITFVDNHGDCWLGGGVVPDAIVLADEALEKAREVLAFHQVMGALVESTGQLLEAHYAIPEVAGKASVMLNTKQAQGSYRSAVDLETLASQLTNDLQEASGDHRLHVFHSHVEPTAEEQSPNKIPTPEELAYIIDALFKVDVLPGNLGYLRFDMMAEAETVKAIGPQLVRLVWDKLVGTDAMIIDMRYNMGGYSTAVPIFCSYFFEPEPQQHLYTIFDRSTSHSIEVWTVSQVTGQRYGSLKDIYILTSHMSGSAAEAFARSMKDLHRATVIGEPTMGGSLSGGIYRVGNSSLYASIPSQVVLSPLTGKVWSVSGVEPHITIQASEAMAAAQQIAALRAKVPGMLQTVGKLVADNYAFADMGADMATKLTALAPKDTYKMVNSEEELAKKVAADLQALSGDAHLKIAHIPEPSKGHIPGIVPMQIPSPEVFEDLIKFSFRTNVFENNIGYLRFDMFGDCDLLTQVSELLVEHVWKKIVHTDALIIDMRYNIGGPTSSIAALCSYFFDEGHPVLLDKVYNRPNDTISEIWTQPQLAGERYGSQKGLIILTSVMTAGAAEEFVYIMRRLGRAFIIGEVTSGGCHPPQTYHVGDTGLYITIPTSRSVTSADGTSWEGAGVAPHLEVPSETALIQAKEMLNAHLHSSQ</sequence>
<feature type="domain" description="TGF-beta family profile" evidence="18">
    <location>
        <begin position="312"/>
        <end position="424"/>
    </location>
</feature>
<gene>
    <name evidence="19" type="ORF">UY3_15893</name>
</gene>
<dbReference type="FunFam" id="3.90.226.10:FF:000038">
    <property type="entry name" value="Retinol-binding protein 3"/>
    <property type="match status" value="1"/>
</dbReference>
<dbReference type="PROSITE" id="PS51362">
    <property type="entry name" value="TGF_BETA_2"/>
    <property type="match status" value="1"/>
</dbReference>
<dbReference type="FunFam" id="3.30.750.44:FF:000009">
    <property type="entry name" value="Retinol-binding protein 3"/>
    <property type="match status" value="1"/>
</dbReference>
<evidence type="ECO:0000256" key="3">
    <source>
        <dbReference type="ARBA" id="ARBA00009179"/>
    </source>
</evidence>
<dbReference type="GO" id="GO:0006879">
    <property type="term" value="P:intracellular iron ion homeostasis"/>
    <property type="evidence" value="ECO:0007669"/>
    <property type="project" value="UniProtKB-ARBA"/>
</dbReference>
<dbReference type="eggNOG" id="ENOG502QW81">
    <property type="taxonomic scope" value="Eukaryota"/>
</dbReference>
<dbReference type="PANTHER" id="PTHR11261">
    <property type="entry name" value="INTERPHOTORECEPTOR RETINOID-BINDING PROTEIN"/>
    <property type="match status" value="1"/>
</dbReference>
<keyword evidence="20" id="KW-1185">Reference proteome</keyword>
<dbReference type="InterPro" id="IPR005151">
    <property type="entry name" value="Tail-specific_protease"/>
</dbReference>
<dbReference type="GO" id="GO:0045944">
    <property type="term" value="P:positive regulation of transcription by RNA polymerase II"/>
    <property type="evidence" value="ECO:0007669"/>
    <property type="project" value="UniProtKB-ARBA"/>
</dbReference>
<dbReference type="SUPFAM" id="SSF52096">
    <property type="entry name" value="ClpP/crotonase"/>
    <property type="match status" value="4"/>
</dbReference>
<dbReference type="GO" id="GO:0001503">
    <property type="term" value="P:ossification"/>
    <property type="evidence" value="ECO:0007669"/>
    <property type="project" value="UniProtKB-ARBA"/>
</dbReference>
<keyword evidence="12" id="KW-0325">Glycoprotein</keyword>